<organism evidence="4 5">
    <name type="scientific">Phytophthora sojae (strain P6497)</name>
    <name type="common">Soybean stem and root rot agent</name>
    <name type="synonym">Phytophthora megasperma f. sp. glycines</name>
    <dbReference type="NCBI Taxonomy" id="1094619"/>
    <lineage>
        <taxon>Eukaryota</taxon>
        <taxon>Sar</taxon>
        <taxon>Stramenopiles</taxon>
        <taxon>Oomycota</taxon>
        <taxon>Peronosporomycetes</taxon>
        <taxon>Peronosporales</taxon>
        <taxon>Peronosporaceae</taxon>
        <taxon>Phytophthora</taxon>
    </lineage>
</organism>
<feature type="region of interest" description="Disordered" evidence="1">
    <location>
        <begin position="291"/>
        <end position="350"/>
    </location>
</feature>
<dbReference type="EMBL" id="JH159157">
    <property type="protein sequence ID" value="EGZ12709.1"/>
    <property type="molecule type" value="Genomic_DNA"/>
</dbReference>
<dbReference type="RefSeq" id="XP_009533042.1">
    <property type="nucleotide sequence ID" value="XM_009534747.1"/>
</dbReference>
<feature type="compositionally biased region" description="Low complexity" evidence="1">
    <location>
        <begin position="365"/>
        <end position="377"/>
    </location>
</feature>
<reference evidence="4 5" key="1">
    <citation type="journal article" date="2006" name="Science">
        <title>Phytophthora genome sequences uncover evolutionary origins and mechanisms of pathogenesis.</title>
        <authorList>
            <person name="Tyler B.M."/>
            <person name="Tripathy S."/>
            <person name="Zhang X."/>
            <person name="Dehal P."/>
            <person name="Jiang R.H."/>
            <person name="Aerts A."/>
            <person name="Arredondo F.D."/>
            <person name="Baxter L."/>
            <person name="Bensasson D."/>
            <person name="Beynon J.L."/>
            <person name="Chapman J."/>
            <person name="Damasceno C.M."/>
            <person name="Dorrance A.E."/>
            <person name="Dou D."/>
            <person name="Dickerman A.W."/>
            <person name="Dubchak I.L."/>
            <person name="Garbelotto M."/>
            <person name="Gijzen M."/>
            <person name="Gordon S.G."/>
            <person name="Govers F."/>
            <person name="Grunwald N.J."/>
            <person name="Huang W."/>
            <person name="Ivors K.L."/>
            <person name="Jones R.W."/>
            <person name="Kamoun S."/>
            <person name="Krampis K."/>
            <person name="Lamour K.H."/>
            <person name="Lee M.K."/>
            <person name="McDonald W.H."/>
            <person name="Medina M."/>
            <person name="Meijer H.J."/>
            <person name="Nordberg E.K."/>
            <person name="Maclean D.J."/>
            <person name="Ospina-Giraldo M.D."/>
            <person name="Morris P.F."/>
            <person name="Phuntumart V."/>
            <person name="Putnam N.H."/>
            <person name="Rash S."/>
            <person name="Rose J.K."/>
            <person name="Sakihama Y."/>
            <person name="Salamov A.A."/>
            <person name="Savidor A."/>
            <person name="Scheuring C.F."/>
            <person name="Smith B.M."/>
            <person name="Sobral B.W."/>
            <person name="Terry A."/>
            <person name="Torto-Alalibo T.A."/>
            <person name="Win J."/>
            <person name="Xu Z."/>
            <person name="Zhang H."/>
            <person name="Grigoriev I.V."/>
            <person name="Rokhsar D.S."/>
            <person name="Boore J.L."/>
        </authorList>
    </citation>
    <scope>NUCLEOTIDE SEQUENCE [LARGE SCALE GENOMIC DNA]</scope>
    <source>
        <strain evidence="4 5">P6497</strain>
    </source>
</reference>
<feature type="signal peptide" evidence="2">
    <location>
        <begin position="1"/>
        <end position="17"/>
    </location>
</feature>
<dbReference type="InParanoid" id="G4ZY97"/>
<feature type="compositionally biased region" description="Polar residues" evidence="1">
    <location>
        <begin position="517"/>
        <end position="532"/>
    </location>
</feature>
<keyword evidence="2" id="KW-0732">Signal</keyword>
<dbReference type="OMA" id="YFSACAD"/>
<dbReference type="Proteomes" id="UP000002640">
    <property type="component" value="Unassembled WGS sequence"/>
</dbReference>
<feature type="compositionally biased region" description="Polar residues" evidence="1">
    <location>
        <begin position="312"/>
        <end position="341"/>
    </location>
</feature>
<feature type="compositionally biased region" description="Basic residues" evidence="1">
    <location>
        <begin position="687"/>
        <end position="702"/>
    </location>
</feature>
<feature type="compositionally biased region" description="Low complexity" evidence="1">
    <location>
        <begin position="501"/>
        <end position="510"/>
    </location>
</feature>
<accession>G4ZY97</accession>
<feature type="region of interest" description="Disordered" evidence="1">
    <location>
        <begin position="683"/>
        <end position="737"/>
    </location>
</feature>
<evidence type="ECO:0000313" key="4">
    <source>
        <dbReference type="EMBL" id="EGZ12709.1"/>
    </source>
</evidence>
<keyword evidence="5" id="KW-1185">Reference proteome</keyword>
<name>G4ZY97_PHYSP</name>
<feature type="compositionally biased region" description="Basic and acidic residues" evidence="1">
    <location>
        <begin position="387"/>
        <end position="399"/>
    </location>
</feature>
<dbReference type="InterPro" id="IPR001810">
    <property type="entry name" value="F-box_dom"/>
</dbReference>
<evidence type="ECO:0000259" key="3">
    <source>
        <dbReference type="PROSITE" id="PS50181"/>
    </source>
</evidence>
<sequence length="737" mass="80961">MTAAVSAAGALLWMVQALLEEHGWTVQDVDPDARRPQRPESFAGDANLLPAQRYQPSSSGGDADVHERALLVGGKLFVHFVSSAESVQLSLQLERNFFPESTSGPCSVASDAELSRLPEPLLARIGGFLSIPDFCRVTQTSKYLHQLQEDAELWQQFLQRDYPSVHSEDHPKSLYRQHRAYLKRMEAWNQFDSERRLQEFMHHQPAHWRWRSGGRMPAPPLRPPMPPPFLSLEDSWSLVATPRPPHHPSLFGDEDLGFLHDPSTFYRIADHESEPSKRSLIMCAGKSVYGSTTCSNTGADDSRSDNGERLLPNNNNAEAAHSNQTTHFRSPATAKTTTLSEPHSPPRQRTDEELEQIIRDLRQQVFQQQQQQQQQKQNHIKPTSSARSEHSAADSDQPQKHHRKHLKNPVEKMERVAPTVPVAASIGSSSMTNSGVLLQRPLSSSYLNKIFAESTIQMVVPAIIYEAPTATSGRGCRSSGNTNADGQVSSLDFASLRSAMPRSRPSSSSGGHHGGKQPSNPRQLRPKQTSGSMRIPRDKARGGQTGDEYSSDYDDSFLYLVDAEGDADWPESVSLSPVGPWVVDNFASGVATETPRSPSVSTCHSVSSLGSDDFECNDSGGGGGTWSNTELSAMSPRSRLLYFSACADEVETSRGLFSQLQHQQPLRRSATCGSDLLGNMKLSTATRPKRCSSAKTARHKGRTPNSASFSKGSKPKAPCRPNQLRKRPPSGGATDTS</sequence>
<dbReference type="InterPro" id="IPR036047">
    <property type="entry name" value="F-box-like_dom_sf"/>
</dbReference>
<feature type="region of interest" description="Disordered" evidence="1">
    <location>
        <begin position="497"/>
        <end position="549"/>
    </location>
</feature>
<proteinExistence type="predicted"/>
<dbReference type="AlphaFoldDB" id="G4ZY97"/>
<dbReference type="GeneID" id="20659684"/>
<feature type="domain" description="F-box" evidence="3">
    <location>
        <begin position="111"/>
        <end position="157"/>
    </location>
</feature>
<feature type="chain" id="PRO_5003472708" description="F-box domain-containing protein" evidence="2">
    <location>
        <begin position="18"/>
        <end position="737"/>
    </location>
</feature>
<dbReference type="Pfam" id="PF12937">
    <property type="entry name" value="F-box-like"/>
    <property type="match status" value="1"/>
</dbReference>
<protein>
    <recommendedName>
        <fullName evidence="3">F-box domain-containing protein</fullName>
    </recommendedName>
</protein>
<dbReference type="KEGG" id="psoj:PHYSODRAFT_515489"/>
<evidence type="ECO:0000256" key="1">
    <source>
        <dbReference type="SAM" id="MobiDB-lite"/>
    </source>
</evidence>
<feature type="region of interest" description="Disordered" evidence="1">
    <location>
        <begin position="29"/>
        <end position="62"/>
    </location>
</feature>
<evidence type="ECO:0000256" key="2">
    <source>
        <dbReference type="SAM" id="SignalP"/>
    </source>
</evidence>
<evidence type="ECO:0000313" key="5">
    <source>
        <dbReference type="Proteomes" id="UP000002640"/>
    </source>
</evidence>
<dbReference type="Gene3D" id="1.20.1280.50">
    <property type="match status" value="1"/>
</dbReference>
<dbReference type="SUPFAM" id="SSF81383">
    <property type="entry name" value="F-box domain"/>
    <property type="match status" value="1"/>
</dbReference>
<dbReference type="PROSITE" id="PS50181">
    <property type="entry name" value="FBOX"/>
    <property type="match status" value="1"/>
</dbReference>
<feature type="region of interest" description="Disordered" evidence="1">
    <location>
        <begin position="365"/>
        <end position="415"/>
    </location>
</feature>
<dbReference type="SMR" id="G4ZY97"/>
<gene>
    <name evidence="4" type="ORF">PHYSODRAFT_515489</name>
</gene>